<feature type="compositionally biased region" description="Basic and acidic residues" evidence="1">
    <location>
        <begin position="109"/>
        <end position="120"/>
    </location>
</feature>
<dbReference type="PANTHER" id="PTHR14523">
    <property type="entry name" value="UNCHARACTERIZED PROTEIN C17ORF53 HOMOLOG"/>
    <property type="match status" value="1"/>
</dbReference>
<feature type="compositionally biased region" description="Basic and acidic residues" evidence="1">
    <location>
        <begin position="1"/>
        <end position="15"/>
    </location>
</feature>
<evidence type="ECO:0000259" key="2">
    <source>
        <dbReference type="Pfam" id="PF15072"/>
    </source>
</evidence>
<dbReference type="AlphaFoldDB" id="A0AAV8Q4N1"/>
<name>A0AAV8Q4N1_ENSVE</name>
<dbReference type="PANTHER" id="PTHR14523:SF1">
    <property type="entry name" value="HOMOLOGOUS RECOMBINATION OB-FOLD PROTEIN"/>
    <property type="match status" value="1"/>
</dbReference>
<dbReference type="InterPro" id="IPR028045">
    <property type="entry name" value="HROB"/>
</dbReference>
<dbReference type="Pfam" id="PF15072">
    <property type="entry name" value="HROB"/>
    <property type="match status" value="1"/>
</dbReference>
<evidence type="ECO:0000313" key="3">
    <source>
        <dbReference type="EMBL" id="KAJ8467351.1"/>
    </source>
</evidence>
<reference evidence="3 4" key="1">
    <citation type="submission" date="2022-12" db="EMBL/GenBank/DDBJ databases">
        <title>Chromosome-scale assembly of the Ensete ventricosum genome.</title>
        <authorList>
            <person name="Dussert Y."/>
            <person name="Stocks J."/>
            <person name="Wendawek A."/>
            <person name="Woldeyes F."/>
            <person name="Nichols R.A."/>
            <person name="Borrell J.S."/>
        </authorList>
    </citation>
    <scope>NUCLEOTIDE SEQUENCE [LARGE SCALE GENOMIC DNA]</scope>
    <source>
        <strain evidence="4">cv. Maze</strain>
        <tissue evidence="3">Seeds</tissue>
    </source>
</reference>
<feature type="compositionally biased region" description="Low complexity" evidence="1">
    <location>
        <begin position="24"/>
        <end position="46"/>
    </location>
</feature>
<sequence length="498" mass="53635">MAEREAAEEPIRWEDALDVDDSDLFPLLAPSSSSSPHPHTVSSLPPLLRPCSRFSPPPSQTLAPVPSPSPPSVHRSAEEPSPSSASTAPLIPGPAGAIQAAMRRQSATARRDSPFLDDHRVDDRGLDLGEEDGDFKLNPWLCALEFLGEDCDLVWPIDSIKTRATTRVPQVVGIVKSCSPNGLGNLFLTLKDPTGLIGASIHHGVFSDCNLDGDISVGCVLILKQVVAFCPARSIRYLNATSKNVVKLINKDCGPPRKQILASFTARDGYKNVESGFGTMKVKPTLWNVAETSLDESGKNDDHNTMTSHKKKGIVGEMSSEPCAKVSTTTVAGRPDPGHLKRLWSVAGEQAAMLRVNAREEVTKSLKPQKTTYGGDKCLARSLPFSNTITAATTLMSSKPSCYLAGDIEIGVGEAAESIVGHGVYADSEGRRTLNCERMIDSSKMDTSRSFQCDTIAKTSATTMPSKSDLRLKPVFDISTRYLKHHTSCMCCMKNALG</sequence>
<proteinExistence type="predicted"/>
<gene>
    <name evidence="3" type="ORF">OPV22_029903</name>
</gene>
<dbReference type="InterPro" id="IPR058570">
    <property type="entry name" value="HROB_OB"/>
</dbReference>
<feature type="domain" description="Homologous recombination OB-fold protein OB-fold" evidence="2">
    <location>
        <begin position="167"/>
        <end position="251"/>
    </location>
</feature>
<dbReference type="EMBL" id="JAQQAF010000008">
    <property type="protein sequence ID" value="KAJ8467351.1"/>
    <property type="molecule type" value="Genomic_DNA"/>
</dbReference>
<comment type="caution">
    <text evidence="3">The sequence shown here is derived from an EMBL/GenBank/DDBJ whole genome shotgun (WGS) entry which is preliminary data.</text>
</comment>
<keyword evidence="4" id="KW-1185">Reference proteome</keyword>
<feature type="region of interest" description="Disordered" evidence="1">
    <location>
        <begin position="1"/>
        <end position="120"/>
    </location>
</feature>
<feature type="compositionally biased region" description="Pro residues" evidence="1">
    <location>
        <begin position="55"/>
        <end position="71"/>
    </location>
</feature>
<dbReference type="Proteomes" id="UP001222027">
    <property type="component" value="Unassembled WGS sequence"/>
</dbReference>
<protein>
    <recommendedName>
        <fullName evidence="2">Homologous recombination OB-fold protein OB-fold domain-containing protein</fullName>
    </recommendedName>
</protein>
<organism evidence="3 4">
    <name type="scientific">Ensete ventricosum</name>
    <name type="common">Abyssinian banana</name>
    <name type="synonym">Musa ensete</name>
    <dbReference type="NCBI Taxonomy" id="4639"/>
    <lineage>
        <taxon>Eukaryota</taxon>
        <taxon>Viridiplantae</taxon>
        <taxon>Streptophyta</taxon>
        <taxon>Embryophyta</taxon>
        <taxon>Tracheophyta</taxon>
        <taxon>Spermatophyta</taxon>
        <taxon>Magnoliopsida</taxon>
        <taxon>Liliopsida</taxon>
        <taxon>Zingiberales</taxon>
        <taxon>Musaceae</taxon>
        <taxon>Ensete</taxon>
    </lineage>
</organism>
<dbReference type="GO" id="GO:0000725">
    <property type="term" value="P:recombinational repair"/>
    <property type="evidence" value="ECO:0007669"/>
    <property type="project" value="InterPro"/>
</dbReference>
<evidence type="ECO:0000256" key="1">
    <source>
        <dbReference type="SAM" id="MobiDB-lite"/>
    </source>
</evidence>
<accession>A0AAV8Q4N1</accession>
<evidence type="ECO:0000313" key="4">
    <source>
        <dbReference type="Proteomes" id="UP001222027"/>
    </source>
</evidence>